<gene>
    <name evidence="1" type="ORF">K8V79_12745</name>
</gene>
<dbReference type="Proteomes" id="UP000787156">
    <property type="component" value="Unassembled WGS sequence"/>
</dbReference>
<dbReference type="EMBL" id="DYWX01000142">
    <property type="protein sequence ID" value="HJF29075.1"/>
    <property type="molecule type" value="Genomic_DNA"/>
</dbReference>
<name>A0A9D3A0F9_ACILW</name>
<evidence type="ECO:0000313" key="2">
    <source>
        <dbReference type="Proteomes" id="UP000787156"/>
    </source>
</evidence>
<dbReference type="AlphaFoldDB" id="A0A9D3A0F9"/>
<organism evidence="1 2">
    <name type="scientific">Acinetobacter lwoffii</name>
    <dbReference type="NCBI Taxonomy" id="28090"/>
    <lineage>
        <taxon>Bacteria</taxon>
        <taxon>Pseudomonadati</taxon>
        <taxon>Pseudomonadota</taxon>
        <taxon>Gammaproteobacteria</taxon>
        <taxon>Moraxellales</taxon>
        <taxon>Moraxellaceae</taxon>
        <taxon>Acinetobacter</taxon>
    </lineage>
</organism>
<proteinExistence type="predicted"/>
<evidence type="ECO:0000313" key="1">
    <source>
        <dbReference type="EMBL" id="HJF29075.1"/>
    </source>
</evidence>
<accession>A0A9D3A0F9</accession>
<protein>
    <submittedName>
        <fullName evidence="1">Uncharacterized protein</fullName>
    </submittedName>
</protein>
<reference evidence="1" key="2">
    <citation type="submission" date="2021-09" db="EMBL/GenBank/DDBJ databases">
        <authorList>
            <person name="Gilroy R."/>
        </authorList>
    </citation>
    <scope>NUCLEOTIDE SEQUENCE</scope>
    <source>
        <strain evidence="1">CHK135-1449</strain>
    </source>
</reference>
<sequence>MNTYAQFCGCGAAIQSIEVVRAESQLIHLAEEMESLSTADDVIKVNGNTITLTYVGRGMEIISLCLDERYSDSTRIRYARENMARLEQIKSDLLSCMAA</sequence>
<reference evidence="1" key="1">
    <citation type="journal article" date="2021" name="PeerJ">
        <title>Extensive microbial diversity within the chicken gut microbiome revealed by metagenomics and culture.</title>
        <authorList>
            <person name="Gilroy R."/>
            <person name="Ravi A."/>
            <person name="Getino M."/>
            <person name="Pursley I."/>
            <person name="Horton D.L."/>
            <person name="Alikhan N.F."/>
            <person name="Baker D."/>
            <person name="Gharbi K."/>
            <person name="Hall N."/>
            <person name="Watson M."/>
            <person name="Adriaenssens E.M."/>
            <person name="Foster-Nyarko E."/>
            <person name="Jarju S."/>
            <person name="Secka A."/>
            <person name="Antonio M."/>
            <person name="Oren A."/>
            <person name="Chaudhuri R.R."/>
            <person name="La Ragione R."/>
            <person name="Hildebrand F."/>
            <person name="Pallen M.J."/>
        </authorList>
    </citation>
    <scope>NUCLEOTIDE SEQUENCE</scope>
    <source>
        <strain evidence="1">CHK135-1449</strain>
    </source>
</reference>
<comment type="caution">
    <text evidence="1">The sequence shown here is derived from an EMBL/GenBank/DDBJ whole genome shotgun (WGS) entry which is preliminary data.</text>
</comment>